<dbReference type="AlphaFoldDB" id="A0A6A5HBL2"/>
<organism evidence="1 2">
    <name type="scientific">Caenorhabditis remanei</name>
    <name type="common">Caenorhabditis vulgaris</name>
    <dbReference type="NCBI Taxonomy" id="31234"/>
    <lineage>
        <taxon>Eukaryota</taxon>
        <taxon>Metazoa</taxon>
        <taxon>Ecdysozoa</taxon>
        <taxon>Nematoda</taxon>
        <taxon>Chromadorea</taxon>
        <taxon>Rhabditida</taxon>
        <taxon>Rhabditina</taxon>
        <taxon>Rhabditomorpha</taxon>
        <taxon>Rhabditoidea</taxon>
        <taxon>Rhabditidae</taxon>
        <taxon>Peloderinae</taxon>
        <taxon>Caenorhabditis</taxon>
    </lineage>
</organism>
<evidence type="ECO:0000313" key="1">
    <source>
        <dbReference type="EMBL" id="KAF1764184.1"/>
    </source>
</evidence>
<dbReference type="InterPro" id="IPR021942">
    <property type="entry name" value="DUF3557"/>
</dbReference>
<dbReference type="Pfam" id="PF12078">
    <property type="entry name" value="DUF3557"/>
    <property type="match status" value="1"/>
</dbReference>
<proteinExistence type="predicted"/>
<sequence length="452" mass="52272">MTTRNPLFYQSSKCVARYLEANIRFQLFLRCPGFCSVHKTQPVRIHELKVRPNNFEVNGTVFSVGIIRKYPATTPTPKSVKISNAGGGIQYDVDRYGIRRDGQEETREMTGAMRDAAQLNFFEDLLEWMARDRERQRWDVDWGLLIEARQLEILSYRMRMTNQEPPFTQYLQLTITNGTAQKVELVEYDKNLKFTRNYILGKIFGVVKVQVGSLQIGEDKFNSRLGFYRAEDEEIVLEQPGNAFHMSPRDGQIEPLLPVPEETLKIGEMIVTGNLKNALASIKTCLSENNPPFKKLTCAYQSFPDDPLVQTAKLICIARTASLRVFNGKINNNRIHLRSCNIQQKSFRNLVNKWAMEKSEIGRFYSIGFNKVKEIEEFFSLFINIPGAERGDNEETRWSEFPECIIIPMRDETELNVWFEKTNEEDKVYCNTKYIVKIKVQNSGYAQVHGSF</sequence>
<dbReference type="RefSeq" id="XP_053588679.1">
    <property type="nucleotide sequence ID" value="XM_053724485.1"/>
</dbReference>
<gene>
    <name evidence="1" type="ORF">GCK72_004131</name>
</gene>
<name>A0A6A5HBL2_CAERE</name>
<dbReference type="PANTHER" id="PTHR31379">
    <property type="entry name" value="F-BOX C PROTEIN-RELATED-RELATED"/>
    <property type="match status" value="1"/>
</dbReference>
<dbReference type="KEGG" id="crq:GCK72_004131"/>
<dbReference type="Proteomes" id="UP000483820">
    <property type="component" value="Chromosome II"/>
</dbReference>
<evidence type="ECO:0000313" key="2">
    <source>
        <dbReference type="Proteomes" id="UP000483820"/>
    </source>
</evidence>
<protein>
    <submittedName>
        <fullName evidence="1">Uncharacterized protein</fullName>
    </submittedName>
</protein>
<dbReference type="PANTHER" id="PTHR31379:SF1">
    <property type="entry name" value="F-BOX C PROTEIN-RELATED"/>
    <property type="match status" value="1"/>
</dbReference>
<dbReference type="GeneID" id="78773806"/>
<comment type="caution">
    <text evidence="1">The sequence shown here is derived from an EMBL/GenBank/DDBJ whole genome shotgun (WGS) entry which is preliminary data.</text>
</comment>
<dbReference type="CTD" id="78773806"/>
<reference evidence="1 2" key="1">
    <citation type="submission" date="2019-12" db="EMBL/GenBank/DDBJ databases">
        <title>Chromosome-level assembly of the Caenorhabditis remanei genome.</title>
        <authorList>
            <person name="Teterina A.A."/>
            <person name="Willis J.H."/>
            <person name="Phillips P.C."/>
        </authorList>
    </citation>
    <scope>NUCLEOTIDE SEQUENCE [LARGE SCALE GENOMIC DNA]</scope>
    <source>
        <strain evidence="1 2">PX506</strain>
        <tissue evidence="1">Whole organism</tissue>
    </source>
</reference>
<dbReference type="EMBL" id="WUAV01000002">
    <property type="protein sequence ID" value="KAF1764184.1"/>
    <property type="molecule type" value="Genomic_DNA"/>
</dbReference>
<accession>A0A6A5HBL2</accession>